<proteinExistence type="predicted"/>
<dbReference type="SUPFAM" id="SSF49503">
    <property type="entry name" value="Cupredoxins"/>
    <property type="match status" value="1"/>
</dbReference>
<dbReference type="Proteomes" id="UP000576616">
    <property type="component" value="Unassembled WGS sequence"/>
</dbReference>
<evidence type="ECO:0000256" key="6">
    <source>
        <dbReference type="ARBA" id="ARBA00023008"/>
    </source>
</evidence>
<feature type="chain" id="PRO_5041551631" description="Pseudoazurin" evidence="9">
    <location>
        <begin position="21"/>
        <end position="145"/>
    </location>
</feature>
<name>A0A644SCG8_CAMCO</name>
<feature type="binding site" evidence="8">
    <location>
        <position position="96"/>
    </location>
    <ligand>
        <name>Cu cation</name>
        <dbReference type="ChEBI" id="CHEBI:23378"/>
    </ligand>
</feature>
<gene>
    <name evidence="13" type="ORF">BZ274_05735</name>
    <name evidence="11" type="ORF">ES716_00960</name>
    <name evidence="12" type="ORF">ES716_08860</name>
</gene>
<dbReference type="NCBIfam" id="TIGR02375">
    <property type="entry name" value="pseudoazurin"/>
    <property type="match status" value="1"/>
</dbReference>
<evidence type="ECO:0000256" key="8">
    <source>
        <dbReference type="PIRSR" id="PIRSR602386-1"/>
    </source>
</evidence>
<comment type="cofactor">
    <cofactor evidence="8">
        <name>Cu cation</name>
        <dbReference type="ChEBI" id="CHEBI:23378"/>
    </cofactor>
    <text evidence="8">Binds 1 copper ion per subunit.</text>
</comment>
<dbReference type="GO" id="GO:0042597">
    <property type="term" value="C:periplasmic space"/>
    <property type="evidence" value="ECO:0007669"/>
    <property type="project" value="UniProtKB-SubCell"/>
</dbReference>
<keyword evidence="4" id="KW-0574">Periplasm</keyword>
<evidence type="ECO:0000259" key="10">
    <source>
        <dbReference type="Pfam" id="PF00127"/>
    </source>
</evidence>
<dbReference type="Pfam" id="PF00127">
    <property type="entry name" value="Copper-bind"/>
    <property type="match status" value="1"/>
</dbReference>
<dbReference type="InterPro" id="IPR002386">
    <property type="entry name" value="Amicyanin/Pseudoazurin"/>
</dbReference>
<keyword evidence="5" id="KW-0249">Electron transport</keyword>
<accession>A0A644SCG8</accession>
<feature type="binding site" evidence="8">
    <location>
        <position position="104"/>
    </location>
    <ligand>
        <name>Cu cation</name>
        <dbReference type="ChEBI" id="CHEBI:23378"/>
    </ligand>
</feature>
<evidence type="ECO:0000313" key="15">
    <source>
        <dbReference type="Proteomes" id="UP000576616"/>
    </source>
</evidence>
<keyword evidence="9" id="KW-0732">Signal</keyword>
<comment type="subcellular location">
    <subcellularLocation>
        <location evidence="1">Periplasm</location>
    </subcellularLocation>
</comment>
<feature type="signal peptide" evidence="9">
    <location>
        <begin position="1"/>
        <end position="20"/>
    </location>
</feature>
<feature type="domain" description="Blue (type 1) copper" evidence="10">
    <location>
        <begin position="28"/>
        <end position="110"/>
    </location>
</feature>
<organism evidence="11 15">
    <name type="scientific">Campylobacter coli</name>
    <dbReference type="NCBI Taxonomy" id="195"/>
    <lineage>
        <taxon>Bacteria</taxon>
        <taxon>Pseudomonadati</taxon>
        <taxon>Campylobacterota</taxon>
        <taxon>Epsilonproteobacteria</taxon>
        <taxon>Campylobacterales</taxon>
        <taxon>Campylobacteraceae</taxon>
        <taxon>Campylobacter</taxon>
    </lineage>
</organism>
<dbReference type="Gene3D" id="2.60.40.420">
    <property type="entry name" value="Cupredoxins - blue copper proteins"/>
    <property type="match status" value="1"/>
</dbReference>
<feature type="binding site" evidence="8">
    <location>
        <position position="99"/>
    </location>
    <ligand>
        <name>Cu cation</name>
        <dbReference type="ChEBI" id="CHEBI:23378"/>
    </ligand>
</feature>
<evidence type="ECO:0000256" key="3">
    <source>
        <dbReference type="ARBA" id="ARBA00022723"/>
    </source>
</evidence>
<dbReference type="AlphaFoldDB" id="A0A644SCG8"/>
<evidence type="ECO:0000313" key="12">
    <source>
        <dbReference type="EMBL" id="EAH8158006.1"/>
    </source>
</evidence>
<dbReference type="PRINTS" id="PR00155">
    <property type="entry name" value="AMICYANIN"/>
</dbReference>
<dbReference type="EMBL" id="AABKAB010000002">
    <property type="protein sequence ID" value="EAH8156519.1"/>
    <property type="molecule type" value="Genomic_DNA"/>
</dbReference>
<evidence type="ECO:0000256" key="1">
    <source>
        <dbReference type="ARBA" id="ARBA00004418"/>
    </source>
</evidence>
<evidence type="ECO:0000256" key="2">
    <source>
        <dbReference type="ARBA" id="ARBA00022448"/>
    </source>
</evidence>
<evidence type="ECO:0000256" key="7">
    <source>
        <dbReference type="NCBIfam" id="TIGR02375"/>
    </source>
</evidence>
<evidence type="ECO:0000256" key="4">
    <source>
        <dbReference type="ARBA" id="ARBA00022764"/>
    </source>
</evidence>
<evidence type="ECO:0000256" key="9">
    <source>
        <dbReference type="SAM" id="SignalP"/>
    </source>
</evidence>
<dbReference type="RefSeq" id="WP_072229951.1">
    <property type="nucleotide sequence ID" value="NZ_FAZI01000017.1"/>
</dbReference>
<keyword evidence="6 8" id="KW-0186">Copper</keyword>
<dbReference type="InterPro" id="IPR012745">
    <property type="entry name" value="Pseudoazurin"/>
</dbReference>
<dbReference type="EMBL" id="AACBVJ010000010">
    <property type="protein sequence ID" value="EAJ9197678.1"/>
    <property type="molecule type" value="Genomic_DNA"/>
</dbReference>
<sequence>MNSLVKIIFVCTCLFASAWAKDYEVKMLDSNTEGSMVFEPGFLHIQTGDSVTFIPTHKTHWAKSVVIPKGAQKFEGRLDEKFTVKFEKEGVYIYECPPHKMMNMVGIIQVGKAVNLDQIQKAIPKLDRRASENQGRLLNYATQIK</sequence>
<protein>
    <recommendedName>
        <fullName evidence="7">Pseudoazurin</fullName>
    </recommendedName>
</protein>
<evidence type="ECO:0000313" key="13">
    <source>
        <dbReference type="EMBL" id="EAJ9197678.1"/>
    </source>
</evidence>
<dbReference type="GO" id="GO:0009055">
    <property type="term" value="F:electron transfer activity"/>
    <property type="evidence" value="ECO:0007669"/>
    <property type="project" value="InterPro"/>
</dbReference>
<keyword evidence="2" id="KW-0813">Transport</keyword>
<dbReference type="InterPro" id="IPR008972">
    <property type="entry name" value="Cupredoxin"/>
</dbReference>
<evidence type="ECO:0000256" key="5">
    <source>
        <dbReference type="ARBA" id="ARBA00022982"/>
    </source>
</evidence>
<feature type="binding site" evidence="8">
    <location>
        <position position="60"/>
    </location>
    <ligand>
        <name>Cu cation</name>
        <dbReference type="ChEBI" id="CHEBI:23378"/>
    </ligand>
</feature>
<evidence type="ECO:0000313" key="14">
    <source>
        <dbReference type="Proteomes" id="UP000382436"/>
    </source>
</evidence>
<dbReference type="Proteomes" id="UP000382436">
    <property type="component" value="Unassembled WGS sequence"/>
</dbReference>
<evidence type="ECO:0000313" key="11">
    <source>
        <dbReference type="EMBL" id="EAH8156519.1"/>
    </source>
</evidence>
<reference evidence="11 15" key="1">
    <citation type="submission" date="2019-01" db="EMBL/GenBank/DDBJ databases">
        <authorList>
            <consortium name="PulseNet: The National Subtyping Network for Foodborne Disease Surveillance"/>
            <person name="Tarr C.L."/>
            <person name="Trees E."/>
            <person name="Katz L.S."/>
            <person name="Carleton-Romer H.A."/>
            <person name="Stroika S."/>
            <person name="Kucerova Z."/>
            <person name="Roache K.F."/>
            <person name="Sabol A.L."/>
            <person name="Besser J."/>
            <person name="Gerner-Smidt P."/>
        </authorList>
    </citation>
    <scope>NUCLEOTIDE SEQUENCE [LARGE SCALE GENOMIC DNA]</scope>
    <source>
        <strain evidence="13 14">PNUSAC001435</strain>
        <strain evidence="11 15">PNUSAC007828</strain>
    </source>
</reference>
<comment type="caution">
    <text evidence="11">The sequence shown here is derived from an EMBL/GenBank/DDBJ whole genome shotgun (WGS) entry which is preliminary data.</text>
</comment>
<dbReference type="GO" id="GO:0005507">
    <property type="term" value="F:copper ion binding"/>
    <property type="evidence" value="ECO:0007669"/>
    <property type="project" value="UniProtKB-UniRule"/>
</dbReference>
<keyword evidence="3 8" id="KW-0479">Metal-binding</keyword>
<dbReference type="EMBL" id="AABKAB010000044">
    <property type="protein sequence ID" value="EAH8158006.1"/>
    <property type="molecule type" value="Genomic_DNA"/>
</dbReference>
<dbReference type="CDD" id="cd04218">
    <property type="entry name" value="Pseudoazurin"/>
    <property type="match status" value="1"/>
</dbReference>
<dbReference type="InterPro" id="IPR000923">
    <property type="entry name" value="BlueCu_1"/>
</dbReference>